<comment type="caution">
    <text evidence="4">The sequence shown here is derived from an EMBL/GenBank/DDBJ whole genome shotgun (WGS) entry which is preliminary data.</text>
</comment>
<dbReference type="InterPro" id="IPR029903">
    <property type="entry name" value="RmlD-like-bd"/>
</dbReference>
<reference evidence="4 5" key="1">
    <citation type="submission" date="2006-11" db="EMBL/GenBank/DDBJ databases">
        <authorList>
            <consortium name="Laboratoire de Microbiologie (Universite Bourgogne)"/>
            <consortium name="GENOME Express"/>
            <consortium name="UMR Oenologie Ampelologie (Universite Bordeaux 2)"/>
            <person name="Guzzo J."/>
        </authorList>
    </citation>
    <scope>NUCLEOTIDE SEQUENCE [LARGE SCALE GENOMIC DNA]</scope>
    <source>
        <strain evidence="4 5">ATCC BAA-1163</strain>
    </source>
</reference>
<dbReference type="Proteomes" id="UP000003346">
    <property type="component" value="Unassembled WGS sequence"/>
</dbReference>
<dbReference type="PANTHER" id="PTHR10491:SF4">
    <property type="entry name" value="METHIONINE ADENOSYLTRANSFERASE 2 SUBUNIT BETA"/>
    <property type="match status" value="1"/>
</dbReference>
<dbReference type="AlphaFoldDB" id="A0NJQ6"/>
<comment type="pathway">
    <text evidence="2">Carbohydrate biosynthesis; dTDP-L-rhamnose biosynthesis.</text>
</comment>
<dbReference type="Gene3D" id="3.90.25.10">
    <property type="entry name" value="UDP-galactose 4-epimerase, domain 1"/>
    <property type="match status" value="1"/>
</dbReference>
<feature type="domain" description="RmlD-like substrate binding" evidence="3">
    <location>
        <begin position="11"/>
        <end position="282"/>
    </location>
</feature>
<dbReference type="SUPFAM" id="SSF51735">
    <property type="entry name" value="NAD(P)-binding Rossmann-fold domains"/>
    <property type="match status" value="1"/>
</dbReference>
<dbReference type="InterPro" id="IPR005913">
    <property type="entry name" value="dTDP_dehydrorham_reduct"/>
</dbReference>
<comment type="function">
    <text evidence="2">Catalyzes the reduction of dTDP-6-deoxy-L-lyxo-4-hexulose to yield dTDP-L-rhamnose.</text>
</comment>
<evidence type="ECO:0000256" key="2">
    <source>
        <dbReference type="RuleBase" id="RU364082"/>
    </source>
</evidence>
<proteinExistence type="inferred from homology"/>
<keyword evidence="2" id="KW-0560">Oxidoreductase</keyword>
<dbReference type="EMBL" id="AAUV01000054">
    <property type="protein sequence ID" value="EAV39283.1"/>
    <property type="molecule type" value="Genomic_DNA"/>
</dbReference>
<dbReference type="UniPathway" id="UPA00124"/>
<dbReference type="NCBIfam" id="TIGR01214">
    <property type="entry name" value="rmlD"/>
    <property type="match status" value="1"/>
</dbReference>
<dbReference type="HOGENOM" id="CLU_045518_1_2_9"/>
<protein>
    <recommendedName>
        <fullName evidence="2">dTDP-4-dehydrorhamnose reductase</fullName>
        <ecNumber evidence="2">1.1.1.133</ecNumber>
    </recommendedName>
</protein>
<dbReference type="GO" id="GO:0008831">
    <property type="term" value="F:dTDP-4-dehydrorhamnose reductase activity"/>
    <property type="evidence" value="ECO:0007669"/>
    <property type="project" value="UniProtKB-EC"/>
</dbReference>
<evidence type="ECO:0000313" key="5">
    <source>
        <dbReference type="Proteomes" id="UP000003346"/>
    </source>
</evidence>
<evidence type="ECO:0000259" key="3">
    <source>
        <dbReference type="Pfam" id="PF04321"/>
    </source>
</evidence>
<organism evidence="4 5">
    <name type="scientific">Oenococcus oeni ATCC BAA-1163</name>
    <dbReference type="NCBI Taxonomy" id="379360"/>
    <lineage>
        <taxon>Bacteria</taxon>
        <taxon>Bacillati</taxon>
        <taxon>Bacillota</taxon>
        <taxon>Bacilli</taxon>
        <taxon>Lactobacillales</taxon>
        <taxon>Lactobacillaceae</taxon>
        <taxon>Oenococcus</taxon>
    </lineage>
</organism>
<accession>A0NJQ6</accession>
<dbReference type="Pfam" id="PF04321">
    <property type="entry name" value="RmlD_sub_bind"/>
    <property type="match status" value="1"/>
</dbReference>
<dbReference type="CDD" id="cd05254">
    <property type="entry name" value="dTDP_HR_like_SDR_e"/>
    <property type="match status" value="1"/>
</dbReference>
<evidence type="ECO:0000256" key="1">
    <source>
        <dbReference type="ARBA" id="ARBA00010944"/>
    </source>
</evidence>
<keyword evidence="2" id="KW-0521">NADP</keyword>
<dbReference type="EC" id="1.1.1.133" evidence="2"/>
<sequence>MPVFSIMIRNMKYMITGANGQLGQELHELLEDRGLDFVAYDSKTLDITNRQLVFEAIEAQKPDVVLDAAAYTKVDAAEDEGKQINWQVNRDGSKNLAQAAKAFASKLVYISTDYVFDGTSSDEYSENDPTNPKNEYGKAKLAGEKAILDAAVDAYIIRTSWVFGKYGNNFVYTMQKLAKTHPKLTVVNDQVGRPTWTKTLAEFILYLIDHQAAYGTYNLSNRGTASWYDFAKEILNNYSLEIKAVNSDQFPQKAYRPRHSVLSLKKSQQTGFIIPTWQEALKMSGMIDK</sequence>
<dbReference type="PANTHER" id="PTHR10491">
    <property type="entry name" value="DTDP-4-DEHYDRORHAMNOSE REDUCTASE"/>
    <property type="match status" value="1"/>
</dbReference>
<evidence type="ECO:0000313" key="4">
    <source>
        <dbReference type="EMBL" id="EAV39283.1"/>
    </source>
</evidence>
<dbReference type="Gene3D" id="3.40.50.720">
    <property type="entry name" value="NAD(P)-binding Rossmann-like Domain"/>
    <property type="match status" value="1"/>
</dbReference>
<dbReference type="GO" id="GO:0019305">
    <property type="term" value="P:dTDP-rhamnose biosynthetic process"/>
    <property type="evidence" value="ECO:0007669"/>
    <property type="project" value="UniProtKB-UniPathway"/>
</dbReference>
<comment type="similarity">
    <text evidence="1 2">Belongs to the dTDP-4-dehydrorhamnose reductase family.</text>
</comment>
<name>A0NJQ6_OENOE</name>
<gene>
    <name evidence="4" type="primary">rfbD</name>
    <name evidence="4" type="ORF">OENOO_59032</name>
</gene>
<dbReference type="GO" id="GO:0005829">
    <property type="term" value="C:cytosol"/>
    <property type="evidence" value="ECO:0007669"/>
    <property type="project" value="TreeGrafter"/>
</dbReference>
<dbReference type="InterPro" id="IPR036291">
    <property type="entry name" value="NAD(P)-bd_dom_sf"/>
</dbReference>